<dbReference type="OrthoDB" id="5624633at2"/>
<evidence type="ECO:0000313" key="2">
    <source>
        <dbReference type="Proteomes" id="UP000242999"/>
    </source>
</evidence>
<dbReference type="EMBL" id="FNYH01000012">
    <property type="protein sequence ID" value="SEI83813.1"/>
    <property type="molecule type" value="Genomic_DNA"/>
</dbReference>
<dbReference type="STRING" id="64971.SAMN05421831_11234"/>
<dbReference type="Proteomes" id="UP000242999">
    <property type="component" value="Unassembled WGS sequence"/>
</dbReference>
<sequence>MHWIKNNLRKALVLAVISGFILSRLIIQPAPEGVLYITFNNASQQVVQQIHINFGNADSQSDLRIFRLAAGEKRLVPLLHAPAQGFNVEVTYADGTQQAFCANRGQEGWHQQVILTP</sequence>
<dbReference type="RefSeq" id="WP_093311547.1">
    <property type="nucleotide sequence ID" value="NZ_FNYH01000012.1"/>
</dbReference>
<name>A0A1H6TUT2_9GAMM</name>
<gene>
    <name evidence="1" type="ORF">SAMN05421831_11234</name>
</gene>
<dbReference type="AlphaFoldDB" id="A0A1H6TUT2"/>
<reference evidence="2" key="1">
    <citation type="submission" date="2016-10" db="EMBL/GenBank/DDBJ databases">
        <authorList>
            <person name="Varghese N."/>
            <person name="Submissions S."/>
        </authorList>
    </citation>
    <scope>NUCLEOTIDE SEQUENCE [LARGE SCALE GENOMIC DNA]</scope>
    <source>
        <strain evidence="2">DSM 7165</strain>
    </source>
</reference>
<keyword evidence="2" id="KW-1185">Reference proteome</keyword>
<organism evidence="1 2">
    <name type="scientific">Allopseudospirillum japonicum</name>
    <dbReference type="NCBI Taxonomy" id="64971"/>
    <lineage>
        <taxon>Bacteria</taxon>
        <taxon>Pseudomonadati</taxon>
        <taxon>Pseudomonadota</taxon>
        <taxon>Gammaproteobacteria</taxon>
        <taxon>Oceanospirillales</taxon>
        <taxon>Oceanospirillaceae</taxon>
        <taxon>Allopseudospirillum</taxon>
    </lineage>
</organism>
<accession>A0A1H6TUT2</accession>
<protein>
    <submittedName>
        <fullName evidence="1">Uncharacterized protein</fullName>
    </submittedName>
</protein>
<proteinExistence type="predicted"/>
<evidence type="ECO:0000313" key="1">
    <source>
        <dbReference type="EMBL" id="SEI83813.1"/>
    </source>
</evidence>